<dbReference type="PaxDb" id="121845-A0A3Q0JLP6"/>
<name>A0A3Q0JLP6_DIACI</name>
<dbReference type="GO" id="GO:0045893">
    <property type="term" value="P:positive regulation of DNA-templated transcription"/>
    <property type="evidence" value="ECO:0007669"/>
    <property type="project" value="UniProtKB-ARBA"/>
</dbReference>
<sequence length="74" mass="9016">MSRPSPDYKYVCFKCSHHTSVTQRMEFHVRTHTGEKPFGCEHCDYRSKQPNDLTRHMKLRHPNVPVKWKYKKRK</sequence>
<protein>
    <submittedName>
        <fullName evidence="8">Zinc finger X-chromosomal protein-like</fullName>
    </submittedName>
</protein>
<dbReference type="GO" id="GO:0008270">
    <property type="term" value="F:zinc ion binding"/>
    <property type="evidence" value="ECO:0007669"/>
    <property type="project" value="UniProtKB-KW"/>
</dbReference>
<dbReference type="Pfam" id="PF13909">
    <property type="entry name" value="zf-H2C2_5"/>
    <property type="match status" value="1"/>
</dbReference>
<dbReference type="GeneID" id="113473954"/>
<dbReference type="Gene3D" id="3.30.160.60">
    <property type="entry name" value="Classic Zinc Finger"/>
    <property type="match status" value="2"/>
</dbReference>
<proteinExistence type="predicted"/>
<keyword evidence="4" id="KW-0862">Zinc</keyword>
<evidence type="ECO:0000256" key="4">
    <source>
        <dbReference type="ARBA" id="ARBA00022833"/>
    </source>
</evidence>
<accession>A0A3Q0JLP6</accession>
<evidence type="ECO:0000256" key="2">
    <source>
        <dbReference type="ARBA" id="ARBA00022737"/>
    </source>
</evidence>
<dbReference type="Proteomes" id="UP000079169">
    <property type="component" value="Unplaced"/>
</dbReference>
<dbReference type="AlphaFoldDB" id="A0A3Q0JLP6"/>
<dbReference type="RefSeq" id="XP_026689301.1">
    <property type="nucleotide sequence ID" value="XM_026833500.1"/>
</dbReference>
<keyword evidence="3 5" id="KW-0863">Zinc-finger</keyword>
<keyword evidence="7" id="KW-1185">Reference proteome</keyword>
<dbReference type="InterPro" id="IPR036236">
    <property type="entry name" value="Znf_C2H2_sf"/>
</dbReference>
<dbReference type="SMART" id="SM00355">
    <property type="entry name" value="ZnF_C2H2"/>
    <property type="match status" value="2"/>
</dbReference>
<reference evidence="8" key="1">
    <citation type="submission" date="2025-08" db="UniProtKB">
        <authorList>
            <consortium name="RefSeq"/>
        </authorList>
    </citation>
    <scope>IDENTIFICATION</scope>
</reference>
<dbReference type="STRING" id="121845.A0A3Q0JLP6"/>
<keyword evidence="1" id="KW-0479">Metal-binding</keyword>
<dbReference type="GO" id="GO:0005694">
    <property type="term" value="C:chromosome"/>
    <property type="evidence" value="ECO:0007669"/>
    <property type="project" value="UniProtKB-ARBA"/>
</dbReference>
<dbReference type="PROSITE" id="PS50157">
    <property type="entry name" value="ZINC_FINGER_C2H2_2"/>
    <property type="match status" value="1"/>
</dbReference>
<dbReference type="FunFam" id="3.30.160.60:FF:001732">
    <property type="entry name" value="Zgc:162936"/>
    <property type="match status" value="1"/>
</dbReference>
<evidence type="ECO:0000313" key="7">
    <source>
        <dbReference type="Proteomes" id="UP000079169"/>
    </source>
</evidence>
<keyword evidence="2" id="KW-0677">Repeat</keyword>
<feature type="domain" description="C2H2-type" evidence="6">
    <location>
        <begin position="10"/>
        <end position="37"/>
    </location>
</feature>
<evidence type="ECO:0000313" key="8">
    <source>
        <dbReference type="RefSeq" id="XP_026689301.1"/>
    </source>
</evidence>
<evidence type="ECO:0000256" key="3">
    <source>
        <dbReference type="ARBA" id="ARBA00022771"/>
    </source>
</evidence>
<evidence type="ECO:0000259" key="6">
    <source>
        <dbReference type="PROSITE" id="PS50157"/>
    </source>
</evidence>
<dbReference type="GO" id="GO:0043565">
    <property type="term" value="F:sequence-specific DNA binding"/>
    <property type="evidence" value="ECO:0007669"/>
    <property type="project" value="UniProtKB-ARBA"/>
</dbReference>
<organism evidence="7 8">
    <name type="scientific">Diaphorina citri</name>
    <name type="common">Asian citrus psyllid</name>
    <dbReference type="NCBI Taxonomy" id="121845"/>
    <lineage>
        <taxon>Eukaryota</taxon>
        <taxon>Metazoa</taxon>
        <taxon>Ecdysozoa</taxon>
        <taxon>Arthropoda</taxon>
        <taxon>Hexapoda</taxon>
        <taxon>Insecta</taxon>
        <taxon>Pterygota</taxon>
        <taxon>Neoptera</taxon>
        <taxon>Paraneoptera</taxon>
        <taxon>Hemiptera</taxon>
        <taxon>Sternorrhyncha</taxon>
        <taxon>Psylloidea</taxon>
        <taxon>Psyllidae</taxon>
        <taxon>Diaphorininae</taxon>
        <taxon>Diaphorina</taxon>
    </lineage>
</organism>
<dbReference type="InterPro" id="IPR013087">
    <property type="entry name" value="Znf_C2H2_type"/>
</dbReference>
<evidence type="ECO:0000256" key="1">
    <source>
        <dbReference type="ARBA" id="ARBA00022723"/>
    </source>
</evidence>
<evidence type="ECO:0000256" key="5">
    <source>
        <dbReference type="PROSITE-ProRule" id="PRU00042"/>
    </source>
</evidence>
<dbReference type="SUPFAM" id="SSF57667">
    <property type="entry name" value="beta-beta-alpha zinc fingers"/>
    <property type="match status" value="1"/>
</dbReference>
<gene>
    <name evidence="8" type="primary">LOC113473954</name>
</gene>
<dbReference type="KEGG" id="dci:113473954"/>